<keyword evidence="2" id="KW-1185">Reference proteome</keyword>
<evidence type="ECO:0000313" key="2">
    <source>
        <dbReference type="Proteomes" id="UP000016648"/>
    </source>
</evidence>
<dbReference type="EMBL" id="AWEY01000017">
    <property type="protein sequence ID" value="ERK39562.1"/>
    <property type="molecule type" value="Genomic_DNA"/>
</dbReference>
<comment type="caution">
    <text evidence="1">The sequence shown here is derived from an EMBL/GenBank/DDBJ whole genome shotgun (WGS) entry which is preliminary data.</text>
</comment>
<proteinExistence type="predicted"/>
<dbReference type="AlphaFoldDB" id="U2QL81"/>
<dbReference type="Proteomes" id="UP000016648">
    <property type="component" value="Unassembled WGS sequence"/>
</dbReference>
<organism evidence="1 2">
    <name type="scientific">Segatella baroniae F0067</name>
    <dbReference type="NCBI Taxonomy" id="1115809"/>
    <lineage>
        <taxon>Bacteria</taxon>
        <taxon>Pseudomonadati</taxon>
        <taxon>Bacteroidota</taxon>
        <taxon>Bacteroidia</taxon>
        <taxon>Bacteroidales</taxon>
        <taxon>Prevotellaceae</taxon>
        <taxon>Segatella</taxon>
    </lineage>
</organism>
<evidence type="ECO:0000313" key="1">
    <source>
        <dbReference type="EMBL" id="ERK39562.1"/>
    </source>
</evidence>
<protein>
    <submittedName>
        <fullName evidence="1">Uncharacterized protein</fullName>
    </submittedName>
</protein>
<gene>
    <name evidence="1" type="ORF">HMPREF9135_2304</name>
</gene>
<reference evidence="1 2" key="1">
    <citation type="submission" date="2013-08" db="EMBL/GenBank/DDBJ databases">
        <authorList>
            <person name="Durkin A.S."/>
            <person name="Haft D.R."/>
            <person name="McCorrison J."/>
            <person name="Torralba M."/>
            <person name="Gillis M."/>
            <person name="Haft D.H."/>
            <person name="Methe B."/>
            <person name="Sutton G."/>
            <person name="Nelson K.E."/>
        </authorList>
    </citation>
    <scope>NUCLEOTIDE SEQUENCE [LARGE SCALE GENOMIC DNA]</scope>
    <source>
        <strain evidence="1 2">F0067</strain>
    </source>
</reference>
<sequence length="71" mass="7933">MTTGRSKATFIPAAAHPSPYNSGLLHVFPLNGQSQTAVFLDIKLYIFHSLFRLSRLCKSNITNPERIKTKS</sequence>
<accession>U2QL81</accession>
<name>U2QL81_9BACT</name>